<evidence type="ECO:0000313" key="17">
    <source>
        <dbReference type="Proteomes" id="UP000288127"/>
    </source>
</evidence>
<evidence type="ECO:0000256" key="3">
    <source>
        <dbReference type="ARBA" id="ARBA00022679"/>
    </source>
</evidence>
<dbReference type="PANTHER" id="PTHR30098:SF2">
    <property type="entry name" value="LEUCYL_PHENYLALANYL-TRNA--PROTEIN TRANSFERASE"/>
    <property type="match status" value="1"/>
</dbReference>
<dbReference type="FunFam" id="3.40.630.70:FF:000001">
    <property type="entry name" value="Leucyl/phenylalanyl-tRNA--protein transferase"/>
    <property type="match status" value="1"/>
</dbReference>
<gene>
    <name evidence="15" type="primary">aat</name>
    <name evidence="16" type="ORF">CWI76_02465</name>
</gene>
<evidence type="ECO:0000256" key="5">
    <source>
        <dbReference type="ARBA" id="ARBA00050607"/>
    </source>
</evidence>
<accession>A0A432YJN2</accession>
<name>A0A432YJN2_9GAMM</name>
<dbReference type="Gene3D" id="3.30.70.3550">
    <property type="entry name" value="Leucyl/phenylalanyl-tRNA-protein transferase, N-terminal domain"/>
    <property type="match status" value="1"/>
</dbReference>
<comment type="catalytic activity">
    <reaction evidence="5 15">
        <text>L-phenylalanyl-tRNA(Phe) + an N-terminal L-alpha-aminoacyl-[protein] = an N-terminal L-phenylalanyl-L-alpha-aminoacyl-[protein] + tRNA(Phe)</text>
        <dbReference type="Rhea" id="RHEA:43632"/>
        <dbReference type="Rhea" id="RHEA-COMP:9668"/>
        <dbReference type="Rhea" id="RHEA-COMP:9699"/>
        <dbReference type="Rhea" id="RHEA-COMP:10636"/>
        <dbReference type="Rhea" id="RHEA-COMP:10637"/>
        <dbReference type="ChEBI" id="CHEBI:78442"/>
        <dbReference type="ChEBI" id="CHEBI:78531"/>
        <dbReference type="ChEBI" id="CHEBI:78597"/>
        <dbReference type="ChEBI" id="CHEBI:83561"/>
        <dbReference type="EC" id="2.3.2.6"/>
    </reaction>
</comment>
<dbReference type="InterPro" id="IPR016181">
    <property type="entry name" value="Acyl_CoA_acyltransferase"/>
</dbReference>
<comment type="similarity">
    <text evidence="9 15">Belongs to the L/F-transferase family.</text>
</comment>
<evidence type="ECO:0000256" key="12">
    <source>
        <dbReference type="ARBA" id="ARBA00077136"/>
    </source>
</evidence>
<dbReference type="FunFam" id="3.30.70.3550:FF:000001">
    <property type="entry name" value="Leucyl/phenylalanyl-tRNA--protein transferase"/>
    <property type="match status" value="1"/>
</dbReference>
<dbReference type="PANTHER" id="PTHR30098">
    <property type="entry name" value="LEUCYL/PHENYLALANYL-TRNA--PROTEIN TRANSFERASE"/>
    <property type="match status" value="1"/>
</dbReference>
<dbReference type="InterPro" id="IPR042221">
    <property type="entry name" value="Leu/Phe-tRNA_Trfase_N"/>
</dbReference>
<comment type="catalytic activity">
    <reaction evidence="6 15">
        <text>N-terminal L-arginyl-[protein] + L-leucyl-tRNA(Leu) = N-terminal L-leucyl-L-arginyl-[protein] + tRNA(Leu) + H(+)</text>
        <dbReference type="Rhea" id="RHEA:50416"/>
        <dbReference type="Rhea" id="RHEA-COMP:9613"/>
        <dbReference type="Rhea" id="RHEA-COMP:9622"/>
        <dbReference type="Rhea" id="RHEA-COMP:12672"/>
        <dbReference type="Rhea" id="RHEA-COMP:12673"/>
        <dbReference type="ChEBI" id="CHEBI:15378"/>
        <dbReference type="ChEBI" id="CHEBI:64719"/>
        <dbReference type="ChEBI" id="CHEBI:78442"/>
        <dbReference type="ChEBI" id="CHEBI:78494"/>
        <dbReference type="ChEBI" id="CHEBI:133044"/>
        <dbReference type="EC" id="2.3.2.6"/>
    </reaction>
</comment>
<evidence type="ECO:0000256" key="14">
    <source>
        <dbReference type="ARBA" id="ARBA00083640"/>
    </source>
</evidence>
<evidence type="ECO:0000256" key="4">
    <source>
        <dbReference type="ARBA" id="ARBA00023315"/>
    </source>
</evidence>
<dbReference type="AlphaFoldDB" id="A0A432YJN2"/>
<dbReference type="HAMAP" id="MF_00688">
    <property type="entry name" value="Leu_Phe_trans"/>
    <property type="match status" value="1"/>
</dbReference>
<dbReference type="EMBL" id="PIPZ01000001">
    <property type="protein sequence ID" value="RUO61150.1"/>
    <property type="molecule type" value="Genomic_DNA"/>
</dbReference>
<dbReference type="EC" id="2.3.2.6" evidence="10 15"/>
<dbReference type="InterPro" id="IPR042203">
    <property type="entry name" value="Leu/Phe-tRNA_Trfase_C"/>
</dbReference>
<evidence type="ECO:0000256" key="7">
    <source>
        <dbReference type="ARBA" id="ARBA00051538"/>
    </source>
</evidence>
<evidence type="ECO:0000256" key="6">
    <source>
        <dbReference type="ARBA" id="ARBA00050652"/>
    </source>
</evidence>
<dbReference type="InterPro" id="IPR004616">
    <property type="entry name" value="Leu/Phe-tRNA_Trfase"/>
</dbReference>
<organism evidence="16 17">
    <name type="scientific">Pseudidiomarina marina</name>
    <dbReference type="NCBI Taxonomy" id="502366"/>
    <lineage>
        <taxon>Bacteria</taxon>
        <taxon>Pseudomonadati</taxon>
        <taxon>Pseudomonadota</taxon>
        <taxon>Gammaproteobacteria</taxon>
        <taxon>Alteromonadales</taxon>
        <taxon>Idiomarinaceae</taxon>
        <taxon>Pseudidiomarina</taxon>
    </lineage>
</organism>
<evidence type="ECO:0000256" key="8">
    <source>
        <dbReference type="ARBA" id="ARBA00054043"/>
    </source>
</evidence>
<proteinExistence type="inferred from homology"/>
<evidence type="ECO:0000313" key="16">
    <source>
        <dbReference type="EMBL" id="RUO61150.1"/>
    </source>
</evidence>
<reference evidence="17" key="1">
    <citation type="journal article" date="2018" name="Front. Microbiol.">
        <title>Genome-Based Analysis Reveals the Taxonomy and Diversity of the Family Idiomarinaceae.</title>
        <authorList>
            <person name="Liu Y."/>
            <person name="Lai Q."/>
            <person name="Shao Z."/>
        </authorList>
    </citation>
    <scope>NUCLEOTIDE SEQUENCE [LARGE SCALE GENOMIC DNA]</scope>
    <source>
        <strain evidence="17">PIM1</strain>
    </source>
</reference>
<dbReference type="SUPFAM" id="SSF55729">
    <property type="entry name" value="Acyl-CoA N-acyltransferases (Nat)"/>
    <property type="match status" value="1"/>
</dbReference>
<dbReference type="GO" id="GO:0008914">
    <property type="term" value="F:leucyl-tRNA--protein transferase activity"/>
    <property type="evidence" value="ECO:0007669"/>
    <property type="project" value="UniProtKB-UniRule"/>
</dbReference>
<evidence type="ECO:0000256" key="2">
    <source>
        <dbReference type="ARBA" id="ARBA00022490"/>
    </source>
</evidence>
<evidence type="ECO:0000256" key="1">
    <source>
        <dbReference type="ARBA" id="ARBA00004496"/>
    </source>
</evidence>
<dbReference type="GO" id="GO:0030163">
    <property type="term" value="P:protein catabolic process"/>
    <property type="evidence" value="ECO:0007669"/>
    <property type="project" value="UniProtKB-UniRule"/>
</dbReference>
<comment type="catalytic activity">
    <reaction evidence="7 15">
        <text>N-terminal L-lysyl-[protein] + L-leucyl-tRNA(Leu) = N-terminal L-leucyl-L-lysyl-[protein] + tRNA(Leu) + H(+)</text>
        <dbReference type="Rhea" id="RHEA:12340"/>
        <dbReference type="Rhea" id="RHEA-COMP:9613"/>
        <dbReference type="Rhea" id="RHEA-COMP:9622"/>
        <dbReference type="Rhea" id="RHEA-COMP:12670"/>
        <dbReference type="Rhea" id="RHEA-COMP:12671"/>
        <dbReference type="ChEBI" id="CHEBI:15378"/>
        <dbReference type="ChEBI" id="CHEBI:65249"/>
        <dbReference type="ChEBI" id="CHEBI:78442"/>
        <dbReference type="ChEBI" id="CHEBI:78494"/>
        <dbReference type="ChEBI" id="CHEBI:133043"/>
        <dbReference type="EC" id="2.3.2.6"/>
    </reaction>
</comment>
<dbReference type="Proteomes" id="UP000288127">
    <property type="component" value="Unassembled WGS sequence"/>
</dbReference>
<comment type="caution">
    <text evidence="16">The sequence shown here is derived from an EMBL/GenBank/DDBJ whole genome shotgun (WGS) entry which is preliminary data.</text>
</comment>
<sequence length="233" mass="26662">MVLFELTTNSVWFPSPEFALRDPDGLLAFGGDLSPERLIEAYKHGIFPWYSAEDPILWWSPDPRTVFTAESLHVSRSMQRFLKRTSFQVTLNYAFNEVIQACANVHERANRGVWIHPEMQLAYTRLHQLGHAHSVEVWHESQLVGGLYGMSVGNIFCAESMFHTQTNASKTALLVFAHEFFAAGGQLIDAQIRNEHTTSLGAQDISRQHYLRKLRTQKSTLRTNFWTPTRLKA</sequence>
<keyword evidence="4 15" id="KW-0012">Acyltransferase</keyword>
<keyword evidence="2 15" id="KW-0963">Cytoplasm</keyword>
<dbReference type="Pfam" id="PF03588">
    <property type="entry name" value="Leu_Phe_trans"/>
    <property type="match status" value="1"/>
</dbReference>
<dbReference type="NCBIfam" id="TIGR00667">
    <property type="entry name" value="aat"/>
    <property type="match status" value="1"/>
</dbReference>
<evidence type="ECO:0000256" key="11">
    <source>
        <dbReference type="ARBA" id="ARBA00074372"/>
    </source>
</evidence>
<evidence type="ECO:0000256" key="9">
    <source>
        <dbReference type="ARBA" id="ARBA00061535"/>
    </source>
</evidence>
<dbReference type="GO" id="GO:0005737">
    <property type="term" value="C:cytoplasm"/>
    <property type="evidence" value="ECO:0007669"/>
    <property type="project" value="UniProtKB-SubCell"/>
</dbReference>
<protein>
    <recommendedName>
        <fullName evidence="11 15">Leucyl/phenylalanyl-tRNA--protein transferase</fullName>
        <ecNumber evidence="10 15">2.3.2.6</ecNumber>
    </recommendedName>
    <alternativeName>
        <fullName evidence="12 15">L/F-transferase</fullName>
    </alternativeName>
    <alternativeName>
        <fullName evidence="13 15">Leucyltransferase</fullName>
    </alternativeName>
    <alternativeName>
        <fullName evidence="14 15">Phenyalanyltransferase</fullName>
    </alternativeName>
</protein>
<dbReference type="Gene3D" id="3.40.630.70">
    <property type="entry name" value="Leucyl/phenylalanyl-tRNA-protein transferase, C-terminal domain"/>
    <property type="match status" value="1"/>
</dbReference>
<dbReference type="OrthoDB" id="9790282at2"/>
<comment type="function">
    <text evidence="8 15">Functions in the N-end rule pathway of protein degradation where it conjugates Leu, Phe and, less efficiently, Met from aminoacyl-tRNAs to the N-termini of proteins containing an N-terminal arginine or lysine.</text>
</comment>
<evidence type="ECO:0000256" key="10">
    <source>
        <dbReference type="ARBA" id="ARBA00066767"/>
    </source>
</evidence>
<evidence type="ECO:0000256" key="13">
    <source>
        <dbReference type="ARBA" id="ARBA00077165"/>
    </source>
</evidence>
<comment type="subcellular location">
    <subcellularLocation>
        <location evidence="1 15">Cytoplasm</location>
    </subcellularLocation>
</comment>
<keyword evidence="3 15" id="KW-0808">Transferase</keyword>
<keyword evidence="17" id="KW-1185">Reference proteome</keyword>
<evidence type="ECO:0000256" key="15">
    <source>
        <dbReference type="HAMAP-Rule" id="MF_00688"/>
    </source>
</evidence>